<proteinExistence type="predicted"/>
<dbReference type="EnsemblPlants" id="OGLUM08G22070.1">
    <property type="protein sequence ID" value="OGLUM08G22070.1"/>
    <property type="gene ID" value="OGLUM08G22070"/>
</dbReference>
<reference evidence="2" key="1">
    <citation type="submission" date="2015-04" db="UniProtKB">
        <authorList>
            <consortium name="EnsemblPlants"/>
        </authorList>
    </citation>
    <scope>IDENTIFICATION</scope>
</reference>
<evidence type="ECO:0000256" key="1">
    <source>
        <dbReference type="SAM" id="Phobius"/>
    </source>
</evidence>
<dbReference type="Gramene" id="OGLUM08G22070.1">
    <property type="protein sequence ID" value="OGLUM08G22070.1"/>
    <property type="gene ID" value="OGLUM08G22070"/>
</dbReference>
<evidence type="ECO:0000313" key="2">
    <source>
        <dbReference type="EnsemblPlants" id="OGLUM08G22070.2"/>
    </source>
</evidence>
<keyword evidence="3" id="KW-1185">Reference proteome</keyword>
<organism evidence="2">
    <name type="scientific">Oryza glumipatula</name>
    <dbReference type="NCBI Taxonomy" id="40148"/>
    <lineage>
        <taxon>Eukaryota</taxon>
        <taxon>Viridiplantae</taxon>
        <taxon>Streptophyta</taxon>
        <taxon>Embryophyta</taxon>
        <taxon>Tracheophyta</taxon>
        <taxon>Spermatophyta</taxon>
        <taxon>Magnoliopsida</taxon>
        <taxon>Liliopsida</taxon>
        <taxon>Poales</taxon>
        <taxon>Poaceae</taxon>
        <taxon>BOP clade</taxon>
        <taxon>Oryzoideae</taxon>
        <taxon>Oryzeae</taxon>
        <taxon>Oryzinae</taxon>
        <taxon>Oryza</taxon>
    </lineage>
</organism>
<dbReference type="AlphaFoldDB" id="A0A0E0AXS6"/>
<feature type="transmembrane region" description="Helical" evidence="1">
    <location>
        <begin position="24"/>
        <end position="43"/>
    </location>
</feature>
<reference evidence="2" key="2">
    <citation type="submission" date="2018-05" db="EMBL/GenBank/DDBJ databases">
        <title>OgluRS3 (Oryza glumaepatula Reference Sequence Version 3).</title>
        <authorList>
            <person name="Zhang J."/>
            <person name="Kudrna D."/>
            <person name="Lee S."/>
            <person name="Talag J."/>
            <person name="Welchert J."/>
            <person name="Wing R.A."/>
        </authorList>
    </citation>
    <scope>NUCLEOTIDE SEQUENCE [LARGE SCALE GENOMIC DNA]</scope>
</reference>
<keyword evidence="1" id="KW-1133">Transmembrane helix</keyword>
<accession>A0A0E0AXS6</accession>
<name>A0A0E0AXS6_9ORYZ</name>
<dbReference type="HOGENOM" id="CLU_1974168_0_0_1"/>
<protein>
    <submittedName>
        <fullName evidence="2">Uncharacterized protein</fullName>
    </submittedName>
</protein>
<keyword evidence="1" id="KW-0472">Membrane</keyword>
<dbReference type="Gramene" id="OGLUM08G22070.2">
    <property type="protein sequence ID" value="OGLUM08G22070.2"/>
    <property type="gene ID" value="OGLUM08G22070"/>
</dbReference>
<dbReference type="EnsemblPlants" id="OGLUM08G22070.2">
    <property type="protein sequence ID" value="OGLUM08G22070.2"/>
    <property type="gene ID" value="OGLUM08G22070"/>
</dbReference>
<keyword evidence="1" id="KW-0812">Transmembrane</keyword>
<evidence type="ECO:0000313" key="3">
    <source>
        <dbReference type="Proteomes" id="UP000026961"/>
    </source>
</evidence>
<sequence length="127" mass="14618">MNIQITPSIKIEGPHNFNIYAKRAINICFLLCYTMLYFVLSIIRLQFKDDGGVAEHGVEIGVEEMREQVDGVSTIRQVVGEEVIRRWLACVHQRLPAVAWALWESNNRRQMAGVEGHVDLAFRFIFL</sequence>
<dbReference type="Proteomes" id="UP000026961">
    <property type="component" value="Chromosome 8"/>
</dbReference>